<dbReference type="SUPFAM" id="SSF56024">
    <property type="entry name" value="Phospholipase D/nuclease"/>
    <property type="match status" value="2"/>
</dbReference>
<dbReference type="InterPro" id="IPR011993">
    <property type="entry name" value="PH-like_dom_sf"/>
</dbReference>
<evidence type="ECO:0000256" key="4">
    <source>
        <dbReference type="ARBA" id="ARBA00022963"/>
    </source>
</evidence>
<feature type="region of interest" description="Disordered" evidence="7">
    <location>
        <begin position="621"/>
        <end position="640"/>
    </location>
</feature>
<dbReference type="Proteomes" id="UP000827721">
    <property type="component" value="Unassembled WGS sequence"/>
</dbReference>
<keyword evidence="11" id="KW-1185">Reference proteome</keyword>
<keyword evidence="2" id="KW-0677">Repeat</keyword>
<dbReference type="PANTHER" id="PTHR18896:SF133">
    <property type="entry name" value="PHOSPHOLIPASE D ZETA 2"/>
    <property type="match status" value="1"/>
</dbReference>
<accession>A0ABQ8GYH2</accession>
<dbReference type="CDD" id="cd09138">
    <property type="entry name" value="PLDc_vPLD1_2_yPLD_like_1"/>
    <property type="match status" value="1"/>
</dbReference>
<evidence type="ECO:0000256" key="2">
    <source>
        <dbReference type="ARBA" id="ARBA00022737"/>
    </source>
</evidence>
<dbReference type="Gene3D" id="3.30.870.10">
    <property type="entry name" value="Endonuclease Chain A"/>
    <property type="match status" value="2"/>
</dbReference>
<comment type="catalytic activity">
    <reaction evidence="1 6">
        <text>a 1,2-diacyl-sn-glycero-3-phosphocholine + H2O = a 1,2-diacyl-sn-glycero-3-phosphate + choline + H(+)</text>
        <dbReference type="Rhea" id="RHEA:14445"/>
        <dbReference type="ChEBI" id="CHEBI:15354"/>
        <dbReference type="ChEBI" id="CHEBI:15377"/>
        <dbReference type="ChEBI" id="CHEBI:15378"/>
        <dbReference type="ChEBI" id="CHEBI:57643"/>
        <dbReference type="ChEBI" id="CHEBI:58608"/>
        <dbReference type="EC" id="3.1.4.4"/>
    </reaction>
</comment>
<dbReference type="InterPro" id="IPR001736">
    <property type="entry name" value="PLipase_D/transphosphatidylase"/>
</dbReference>
<dbReference type="InterPro" id="IPR025202">
    <property type="entry name" value="PLD-like_dom"/>
</dbReference>
<evidence type="ECO:0000256" key="6">
    <source>
        <dbReference type="PIRNR" id="PIRNR009376"/>
    </source>
</evidence>
<evidence type="ECO:0000259" key="9">
    <source>
        <dbReference type="PROSITE" id="PS50035"/>
    </source>
</evidence>
<dbReference type="SUPFAM" id="SSF50729">
    <property type="entry name" value="PH domain-like"/>
    <property type="match status" value="1"/>
</dbReference>
<dbReference type="PROSITE" id="PS50035">
    <property type="entry name" value="PLD"/>
    <property type="match status" value="2"/>
</dbReference>
<comment type="caution">
    <text evidence="10">The sequence shown here is derived from an EMBL/GenBank/DDBJ whole genome shotgun (WGS) entry which is preliminary data.</text>
</comment>
<dbReference type="PIRSF" id="PIRSF009376">
    <property type="entry name" value="Phospholipase_D_euk"/>
    <property type="match status" value="1"/>
</dbReference>
<dbReference type="InterPro" id="IPR001849">
    <property type="entry name" value="PH_domain"/>
</dbReference>
<feature type="domain" description="PLD phosphodiesterase" evidence="9">
    <location>
        <begin position="478"/>
        <end position="505"/>
    </location>
</feature>
<dbReference type="Pfam" id="PF13091">
    <property type="entry name" value="PLDc_2"/>
    <property type="match status" value="1"/>
</dbReference>
<evidence type="ECO:0000256" key="1">
    <source>
        <dbReference type="ARBA" id="ARBA00000798"/>
    </source>
</evidence>
<dbReference type="EMBL" id="JAFEMO010000271">
    <property type="protein sequence ID" value="KAH7521100.1"/>
    <property type="molecule type" value="Genomic_DNA"/>
</dbReference>
<feature type="domain" description="PH" evidence="8">
    <location>
        <begin position="216"/>
        <end position="343"/>
    </location>
</feature>
<name>A0ABQ8GYH2_9ROSI</name>
<keyword evidence="4 6" id="KW-0442">Lipid degradation</keyword>
<evidence type="ECO:0000256" key="3">
    <source>
        <dbReference type="ARBA" id="ARBA00022801"/>
    </source>
</evidence>
<proteinExistence type="inferred from homology"/>
<dbReference type="CDD" id="cd01254">
    <property type="entry name" value="PH_PLD"/>
    <property type="match status" value="1"/>
</dbReference>
<organism evidence="10 11">
    <name type="scientific">Xanthoceras sorbifolium</name>
    <dbReference type="NCBI Taxonomy" id="99658"/>
    <lineage>
        <taxon>Eukaryota</taxon>
        <taxon>Viridiplantae</taxon>
        <taxon>Streptophyta</taxon>
        <taxon>Embryophyta</taxon>
        <taxon>Tracheophyta</taxon>
        <taxon>Spermatophyta</taxon>
        <taxon>Magnoliopsida</taxon>
        <taxon>eudicotyledons</taxon>
        <taxon>Gunneridae</taxon>
        <taxon>Pentapetalae</taxon>
        <taxon>rosids</taxon>
        <taxon>malvids</taxon>
        <taxon>Sapindales</taxon>
        <taxon>Sapindaceae</taxon>
        <taxon>Xanthoceroideae</taxon>
        <taxon>Xanthoceras</taxon>
    </lineage>
</organism>
<dbReference type="EC" id="3.1.4.4" evidence="6"/>
<evidence type="ECO:0000313" key="11">
    <source>
        <dbReference type="Proteomes" id="UP000827721"/>
    </source>
</evidence>
<dbReference type="CDD" id="cd09141">
    <property type="entry name" value="PLDc_vPLD1_2_yPLD_like_2"/>
    <property type="match status" value="1"/>
</dbReference>
<dbReference type="PANTHER" id="PTHR18896">
    <property type="entry name" value="PHOSPHOLIPASE D"/>
    <property type="match status" value="1"/>
</dbReference>
<dbReference type="InterPro" id="IPR015679">
    <property type="entry name" value="PLipase_D_fam"/>
</dbReference>
<keyword evidence="5" id="KW-0443">Lipid metabolism</keyword>
<feature type="region of interest" description="Disordered" evidence="7">
    <location>
        <begin position="1"/>
        <end position="21"/>
    </location>
</feature>
<dbReference type="Gene3D" id="2.30.29.30">
    <property type="entry name" value="Pleckstrin-homology domain (PH domain)/Phosphotyrosine-binding domain (PTB)"/>
    <property type="match status" value="1"/>
</dbReference>
<evidence type="ECO:0000256" key="7">
    <source>
        <dbReference type="SAM" id="MobiDB-lite"/>
    </source>
</evidence>
<sequence length="1113" mass="126641">MVSDNNIQYSDHTMNLPRSSSSSVQCAAAEQPRIFEELPKATIVSVTRPDTSDISPMLLSYIIEFHYKQAPTFVSSGQFKWCLVKKASQVLYLHFAVKKRAIIDEFHEKQEQVKEWLHSLGIVDQVAVVQDDDEPDDGAVPLHHKESGKNSNVPSSAVFPILRPALGRQQTVSERAKVAMECYLNHFLGNIDIVNSREVCKFLEVSRLSFAQKYGPKLKEGYVMVKHLSKISRAVTDGKRCTGCCFGCCNNNWQKVWAVLKPGFLALLEDPFNTKLLDMIVFDILPTVNGNGGSGVHLANQIKESNPLRYAFKVSCGNRSIKFRSTSNGKVKDWVTAINDAGLRPLEGWCHAHRFGSFAPPRGLIEDGSQAQWFIDGQAAFEAIASSIEDAKSEIFITGWWLCPELYLRRPFENHSSSRLDALLEAKAKQGVQIYILLYKEVSLALKINSQYSKKWLRRIHDNVKVLRYPDHLATGVYLWSHHEKLVIVDYRVCFIGGLDLCFGRYDTVDHRVGDCPPSIWPGKDYYNPRESEPNSWEDTMKDELEREKYPRMPWHDVHCALWGPPCRDVARHFVQRWNHAKRSKAPNEQAIPLLIPHHHMVLPHYMGRSQEIDIETKKTEQNQKDLNRQDSFSSRSPLEDIPLLLPQESDKLVESDTDQKLNCTMHNHDDKSSRVSGNCMLSTQKYKAEALVPDMQLIGLVDDIHSMDLQNEENLNLETPLSQKMSDDWWESPEEDNYDSSASECGEVGPRMACSCQVIRSVSQWSAGTSQTEESIHSAYCSLIENAEHFIYIENQFFISGLSGDETIQNRVLEALYRRIVQAYKEQKCFRVIVVIPLIPGFQGGIDDGGAATVRAIMHWQYRTISREKTSILYNLNMLLGPKTQDYITFSGLRSYGRLCNGGPVATSQVYVHSKVMIIDDRAAFIGSSNINDRSLLGSRDSEIGVLIKDKEFIETSMNGEPWKAGKFSYTLRCSLWSEHLGLHAREITQIRDPVVDSTYRDLWLATAQQNTIIYQDVFDCLPNELIHSRAALRQTTNERNEKLGHNTIDLGILPQKLESYGNGEIKVTDPMERLKSIRGHLVTFPLEFMCQEDLRPVFNESEFYASPQVFH</sequence>
<dbReference type="InterPro" id="IPR016555">
    <property type="entry name" value="PLipase_D_euk"/>
</dbReference>
<evidence type="ECO:0000259" key="8">
    <source>
        <dbReference type="PROSITE" id="PS50003"/>
    </source>
</evidence>
<protein>
    <recommendedName>
        <fullName evidence="6">Phospholipase</fullName>
        <ecNumber evidence="6">3.1.4.4</ecNumber>
    </recommendedName>
</protein>
<dbReference type="SMART" id="SM00233">
    <property type="entry name" value="PH"/>
    <property type="match status" value="1"/>
</dbReference>
<dbReference type="PROSITE" id="PS50003">
    <property type="entry name" value="PH_DOMAIN"/>
    <property type="match status" value="1"/>
</dbReference>
<evidence type="ECO:0000313" key="10">
    <source>
        <dbReference type="EMBL" id="KAH7521100.1"/>
    </source>
</evidence>
<evidence type="ECO:0000256" key="5">
    <source>
        <dbReference type="ARBA" id="ARBA00023098"/>
    </source>
</evidence>
<reference evidence="10 11" key="1">
    <citation type="submission" date="2021-02" db="EMBL/GenBank/DDBJ databases">
        <title>Plant Genome Project.</title>
        <authorList>
            <person name="Zhang R.-G."/>
        </authorList>
    </citation>
    <scope>NUCLEOTIDE SEQUENCE [LARGE SCALE GENOMIC DNA]</scope>
    <source>
        <tissue evidence="10">Leaves</tissue>
    </source>
</reference>
<keyword evidence="3 6" id="KW-0378">Hydrolase</keyword>
<gene>
    <name evidence="10" type="ORF">JRO89_XSUnG0112200</name>
</gene>
<dbReference type="Pfam" id="PF00614">
    <property type="entry name" value="PLDc"/>
    <property type="match status" value="1"/>
</dbReference>
<feature type="domain" description="PLD phosphodiesterase" evidence="9">
    <location>
        <begin position="909"/>
        <end position="936"/>
    </location>
</feature>
<dbReference type="SMART" id="SM00155">
    <property type="entry name" value="PLDc"/>
    <property type="match status" value="2"/>
</dbReference>
<comment type="similarity">
    <text evidence="6">Belongs to the phospholipase D family.</text>
</comment>